<feature type="DNA-binding region" description="HMG box" evidence="1">
    <location>
        <begin position="649"/>
        <end position="720"/>
    </location>
</feature>
<feature type="compositionally biased region" description="Basic residues" evidence="2">
    <location>
        <begin position="599"/>
        <end position="610"/>
    </location>
</feature>
<gene>
    <name evidence="4" type="ORF">FSP39_019422</name>
</gene>
<dbReference type="Proteomes" id="UP001186944">
    <property type="component" value="Unassembled WGS sequence"/>
</dbReference>
<feature type="region of interest" description="Disordered" evidence="2">
    <location>
        <begin position="161"/>
        <end position="217"/>
    </location>
</feature>
<organism evidence="4 5">
    <name type="scientific">Pinctada imbricata</name>
    <name type="common">Atlantic pearl-oyster</name>
    <name type="synonym">Pinctada martensii</name>
    <dbReference type="NCBI Taxonomy" id="66713"/>
    <lineage>
        <taxon>Eukaryota</taxon>
        <taxon>Metazoa</taxon>
        <taxon>Spiralia</taxon>
        <taxon>Lophotrochozoa</taxon>
        <taxon>Mollusca</taxon>
        <taxon>Bivalvia</taxon>
        <taxon>Autobranchia</taxon>
        <taxon>Pteriomorphia</taxon>
        <taxon>Pterioida</taxon>
        <taxon>Pterioidea</taxon>
        <taxon>Pteriidae</taxon>
        <taxon>Pinctada</taxon>
    </lineage>
</organism>
<feature type="region of interest" description="Disordered" evidence="2">
    <location>
        <begin position="526"/>
        <end position="643"/>
    </location>
</feature>
<feature type="compositionally biased region" description="Basic and acidic residues" evidence="2">
    <location>
        <begin position="161"/>
        <end position="189"/>
    </location>
</feature>
<evidence type="ECO:0000256" key="2">
    <source>
        <dbReference type="SAM" id="MobiDB-lite"/>
    </source>
</evidence>
<evidence type="ECO:0000259" key="3">
    <source>
        <dbReference type="PROSITE" id="PS50118"/>
    </source>
</evidence>
<name>A0AA88XJJ2_PINIB</name>
<feature type="compositionally biased region" description="Basic and acidic residues" evidence="2">
    <location>
        <begin position="327"/>
        <end position="336"/>
    </location>
</feature>
<keyword evidence="1" id="KW-0539">Nucleus</keyword>
<dbReference type="CDD" id="cd00084">
    <property type="entry name" value="HMG-box_SF"/>
    <property type="match status" value="1"/>
</dbReference>
<evidence type="ECO:0000313" key="5">
    <source>
        <dbReference type="Proteomes" id="UP001186944"/>
    </source>
</evidence>
<dbReference type="AlphaFoldDB" id="A0AA88XJJ2"/>
<dbReference type="GO" id="GO:0003677">
    <property type="term" value="F:DNA binding"/>
    <property type="evidence" value="ECO:0007669"/>
    <property type="project" value="UniProtKB-UniRule"/>
</dbReference>
<dbReference type="InterPro" id="IPR009071">
    <property type="entry name" value="HMG_box_dom"/>
</dbReference>
<feature type="compositionally biased region" description="Polar residues" evidence="2">
    <location>
        <begin position="433"/>
        <end position="442"/>
    </location>
</feature>
<feature type="compositionally biased region" description="Low complexity" evidence="2">
    <location>
        <begin position="621"/>
        <end position="631"/>
    </location>
</feature>
<feature type="region of interest" description="Disordered" evidence="2">
    <location>
        <begin position="1"/>
        <end position="120"/>
    </location>
</feature>
<feature type="region of interest" description="Disordered" evidence="2">
    <location>
        <begin position="327"/>
        <end position="366"/>
    </location>
</feature>
<evidence type="ECO:0000313" key="4">
    <source>
        <dbReference type="EMBL" id="KAK3086511.1"/>
    </source>
</evidence>
<dbReference type="Gene3D" id="1.10.30.10">
    <property type="entry name" value="High mobility group box domain"/>
    <property type="match status" value="1"/>
</dbReference>
<feature type="region of interest" description="Disordered" evidence="2">
    <location>
        <begin position="419"/>
        <end position="443"/>
    </location>
</feature>
<dbReference type="Pfam" id="PF00505">
    <property type="entry name" value="HMG_box"/>
    <property type="match status" value="1"/>
</dbReference>
<proteinExistence type="predicted"/>
<evidence type="ECO:0000256" key="1">
    <source>
        <dbReference type="PROSITE-ProRule" id="PRU00267"/>
    </source>
</evidence>
<dbReference type="SUPFAM" id="SSF47095">
    <property type="entry name" value="HMG-box"/>
    <property type="match status" value="1"/>
</dbReference>
<feature type="compositionally biased region" description="Basic and acidic residues" evidence="2">
    <location>
        <begin position="16"/>
        <end position="64"/>
    </location>
</feature>
<dbReference type="PROSITE" id="PS50118">
    <property type="entry name" value="HMG_BOX_2"/>
    <property type="match status" value="1"/>
</dbReference>
<feature type="compositionally biased region" description="Basic and acidic residues" evidence="2">
    <location>
        <begin position="110"/>
        <end position="120"/>
    </location>
</feature>
<feature type="domain" description="HMG box" evidence="3">
    <location>
        <begin position="649"/>
        <end position="720"/>
    </location>
</feature>
<feature type="compositionally biased region" description="Basic and acidic residues" evidence="2">
    <location>
        <begin position="197"/>
        <end position="217"/>
    </location>
</feature>
<dbReference type="EMBL" id="VSWD01000012">
    <property type="protein sequence ID" value="KAK3086511.1"/>
    <property type="molecule type" value="Genomic_DNA"/>
</dbReference>
<reference evidence="4" key="1">
    <citation type="submission" date="2019-08" db="EMBL/GenBank/DDBJ databases">
        <title>The improved chromosome-level genome for the pearl oyster Pinctada fucata martensii using PacBio sequencing and Hi-C.</title>
        <authorList>
            <person name="Zheng Z."/>
        </authorList>
    </citation>
    <scope>NUCLEOTIDE SEQUENCE</scope>
    <source>
        <strain evidence="4">ZZ-2019</strain>
        <tissue evidence="4">Adductor muscle</tissue>
    </source>
</reference>
<feature type="compositionally biased region" description="Basic and acidic residues" evidence="2">
    <location>
        <begin position="419"/>
        <end position="431"/>
    </location>
</feature>
<sequence length="1083" mass="123328">MMDHSPSPRSNRRRRESATSKDQNLADDHEKSRQKESYSTSLDREMKKLEDCWNLDSPRKDPDKRHLRSGLCLSSEKDIEIEKNNKKQESSTEDCVEEETKQNVKRRKSNEKSEKSDDCKMGEEIFIRRKKLRSEVSQDELWEGILDIRFKRLTPIKARKEAMQTKMEENKGKDESENNADRPYDDLDRKHKSKINSIKDDNKDISEANDRKKDSRECRKARSLAELFDELLHAKIHGENEGNQSTATSNDEIKVKNKNKIEDFGNASEMCNENMSHDVSTITDVTDGTSECCRDMFEVDYSVFKVVVELLTSMVSTVEDQLEKEIQKGQLKEKPRAQCSKGQDVATPPKRSARIHEKQQHGSSANQNSIYLYTGVKKSHEYTVCANMQIESKVDVENEGVNIISSLLNEDKITTKSKYQSHDTKKAEKDCMQNGSTSSLNASDKDEICEKVSKNGYSSVDEDDNDIERNNQQLVTLKFKVKKTENGTTIIPVGSPSLVCTENTTEKKGESIHATPNEKKLSAKIRANSARNSPKSQDGDNGASEIRTPKEEMKRNKQTRSRTRSGEGEITDLQTDPENILKQPRVKGKNLSSVQKSEGKHKSRSKKRKVILTPEKKTTASKGKQSNSKQQRQSKRRSTANDMDLLKNQRLAKHACVLWSSEQRRHFQLSHSGRSSEDIDQIMRKAWTNLDDKEKLRYFQRAYSATTDENKHSEPVKPKRGSKLSKEANDKVSKAMTKFNSMNGVEQDEELRKWLRMLNDVSTDEYSKLMSEFRVDLKNQRQKRKERHNPVTDTQEFCRTLLFSNIMNKMDMILELYQNKRDKQKLLIKEAFDLNIKRLIDGDKVSFSPDAQSDRLSEVLLDLKNLEDEKKLAVSGTPLKSDSYNDILKSIKEAETELNGQVKCPDLLKDIPEVNSISAAKVLSTVSSDPLPELQVDDEDDFITSMNTVCKPLTRDEAVSLADYFEKEALQAHSSSADDKSCCDLESPSCVLTSLLMSDKLRNFVSNQQSSFDEGGHIDVSKLTVRPSGASVHGKPRYKVRTVLMTSANARMYGGSAALNQAQQKFIVKETKYPRILHPSHSS</sequence>
<protein>
    <recommendedName>
        <fullName evidence="3">HMG box domain-containing protein</fullName>
    </recommendedName>
</protein>
<dbReference type="InterPro" id="IPR036910">
    <property type="entry name" value="HMG_box_dom_sf"/>
</dbReference>
<feature type="region of interest" description="Disordered" evidence="2">
    <location>
        <begin position="707"/>
        <end position="729"/>
    </location>
</feature>
<keyword evidence="1" id="KW-0238">DNA-binding</keyword>
<accession>A0AA88XJJ2</accession>
<dbReference type="GO" id="GO:0005634">
    <property type="term" value="C:nucleus"/>
    <property type="evidence" value="ECO:0007669"/>
    <property type="project" value="UniProtKB-UniRule"/>
</dbReference>
<feature type="compositionally biased region" description="Basic and acidic residues" evidence="2">
    <location>
        <begin position="708"/>
        <end position="717"/>
    </location>
</feature>
<feature type="compositionally biased region" description="Basic and acidic residues" evidence="2">
    <location>
        <begin position="75"/>
        <end position="90"/>
    </location>
</feature>
<comment type="caution">
    <text evidence="4">The sequence shown here is derived from an EMBL/GenBank/DDBJ whole genome shotgun (WGS) entry which is preliminary data.</text>
</comment>
<keyword evidence="5" id="KW-1185">Reference proteome</keyword>